<reference evidence="1 2" key="1">
    <citation type="submission" date="2024-09" db="EMBL/GenBank/DDBJ databases">
        <authorList>
            <person name="Lee S.D."/>
        </authorList>
    </citation>
    <scope>NUCLEOTIDE SEQUENCE [LARGE SCALE GENOMIC DNA]</scope>
    <source>
        <strain evidence="1 2">N1-1</strain>
    </source>
</reference>
<dbReference type="Pfam" id="PF13411">
    <property type="entry name" value="MerR_1"/>
    <property type="match status" value="1"/>
</dbReference>
<evidence type="ECO:0000313" key="1">
    <source>
        <dbReference type="EMBL" id="MFC1408567.1"/>
    </source>
</evidence>
<accession>A0ABV6V4B7</accession>
<dbReference type="Gene3D" id="1.10.1660.10">
    <property type="match status" value="1"/>
</dbReference>
<dbReference type="InterPro" id="IPR047057">
    <property type="entry name" value="MerR_fam"/>
</dbReference>
<comment type="caution">
    <text evidence="1">The sequence shown here is derived from an EMBL/GenBank/DDBJ whole genome shotgun (WGS) entry which is preliminary data.</text>
</comment>
<proteinExistence type="predicted"/>
<dbReference type="Proteomes" id="UP001592582">
    <property type="component" value="Unassembled WGS sequence"/>
</dbReference>
<dbReference type="InterPro" id="IPR000551">
    <property type="entry name" value="MerR-type_HTH_dom"/>
</dbReference>
<dbReference type="SUPFAM" id="SSF46955">
    <property type="entry name" value="Putative DNA-binding domain"/>
    <property type="match status" value="1"/>
</dbReference>
<dbReference type="PROSITE" id="PS50937">
    <property type="entry name" value="HTH_MERR_2"/>
    <property type="match status" value="1"/>
</dbReference>
<name>A0ABV6V4B7_9ACTN</name>
<evidence type="ECO:0000313" key="2">
    <source>
        <dbReference type="Proteomes" id="UP001592582"/>
    </source>
</evidence>
<gene>
    <name evidence="1" type="ORF">ACEZDG_04665</name>
</gene>
<dbReference type="EMBL" id="JBHEZX010000002">
    <property type="protein sequence ID" value="MFC1408567.1"/>
    <property type="molecule type" value="Genomic_DNA"/>
</dbReference>
<dbReference type="PANTHER" id="PTHR30204:SF97">
    <property type="entry name" value="MERR FAMILY REGULATORY PROTEIN"/>
    <property type="match status" value="1"/>
</dbReference>
<dbReference type="SMART" id="SM00422">
    <property type="entry name" value="HTH_MERR"/>
    <property type="match status" value="1"/>
</dbReference>
<dbReference type="InterPro" id="IPR009061">
    <property type="entry name" value="DNA-bd_dom_put_sf"/>
</dbReference>
<dbReference type="PANTHER" id="PTHR30204">
    <property type="entry name" value="REDOX-CYCLING DRUG-SENSING TRANSCRIPTIONAL ACTIVATOR SOXR"/>
    <property type="match status" value="1"/>
</dbReference>
<sequence length="78" mass="8574">MAASMTVGDFSRATRLSARTLRFSHQAESLEPTSIDPSNGYRLYDTAQIVDAQVVRGLRSLTVPVQTIRKILLAPVEV</sequence>
<keyword evidence="2" id="KW-1185">Reference proteome</keyword>
<organism evidence="1 2">
    <name type="scientific">Streptacidiphilus alkalitolerans</name>
    <dbReference type="NCBI Taxonomy" id="3342712"/>
    <lineage>
        <taxon>Bacteria</taxon>
        <taxon>Bacillati</taxon>
        <taxon>Actinomycetota</taxon>
        <taxon>Actinomycetes</taxon>
        <taxon>Kitasatosporales</taxon>
        <taxon>Streptomycetaceae</taxon>
        <taxon>Streptacidiphilus</taxon>
    </lineage>
</organism>
<protein>
    <submittedName>
        <fullName evidence="1">MerR family transcriptional regulator</fullName>
    </submittedName>
</protein>